<evidence type="ECO:0000256" key="7">
    <source>
        <dbReference type="ARBA" id="ARBA00023136"/>
    </source>
</evidence>
<evidence type="ECO:0000256" key="12">
    <source>
        <dbReference type="ARBA" id="ARBA00025324"/>
    </source>
</evidence>
<evidence type="ECO:0000256" key="5">
    <source>
        <dbReference type="ARBA" id="ARBA00022729"/>
    </source>
</evidence>
<evidence type="ECO:0000256" key="4">
    <source>
        <dbReference type="ARBA" id="ARBA00022692"/>
    </source>
</evidence>
<evidence type="ECO:0000256" key="13">
    <source>
        <dbReference type="SAM" id="Phobius"/>
    </source>
</evidence>
<keyword evidence="3" id="KW-0808">Transferase</keyword>
<evidence type="ECO:0000256" key="2">
    <source>
        <dbReference type="ARBA" id="ARBA00022475"/>
    </source>
</evidence>
<evidence type="ECO:0000256" key="8">
    <source>
        <dbReference type="ARBA" id="ARBA00023315"/>
    </source>
</evidence>
<keyword evidence="6 13" id="KW-1133">Transmembrane helix</keyword>
<feature type="transmembrane region" description="Helical" evidence="13">
    <location>
        <begin position="33"/>
        <end position="55"/>
    </location>
</feature>
<dbReference type="EMBL" id="LT838813">
    <property type="protein sequence ID" value="SMD45509.1"/>
    <property type="molecule type" value="Genomic_DNA"/>
</dbReference>
<gene>
    <name evidence="14" type="ORF">SAMN00777080_4163</name>
</gene>
<dbReference type="OrthoDB" id="669469at2"/>
<comment type="similarity">
    <text evidence="10">Belongs to the acyltransferase CrtO family.</text>
</comment>
<dbReference type="AlphaFoldDB" id="A0A1W2H9G0"/>
<feature type="transmembrane region" description="Helical" evidence="13">
    <location>
        <begin position="129"/>
        <end position="147"/>
    </location>
</feature>
<proteinExistence type="inferred from homology"/>
<evidence type="ECO:0000256" key="3">
    <source>
        <dbReference type="ARBA" id="ARBA00022679"/>
    </source>
</evidence>
<dbReference type="RefSeq" id="WP_084122351.1">
    <property type="nucleotide sequence ID" value="NZ_LT838813.1"/>
</dbReference>
<keyword evidence="2" id="KW-1003">Cell membrane</keyword>
<evidence type="ECO:0000313" key="15">
    <source>
        <dbReference type="Proteomes" id="UP000192333"/>
    </source>
</evidence>
<organism evidence="14 15">
    <name type="scientific">Aquiflexum balticum DSM 16537</name>
    <dbReference type="NCBI Taxonomy" id="758820"/>
    <lineage>
        <taxon>Bacteria</taxon>
        <taxon>Pseudomonadati</taxon>
        <taxon>Bacteroidota</taxon>
        <taxon>Cytophagia</taxon>
        <taxon>Cytophagales</taxon>
        <taxon>Cyclobacteriaceae</taxon>
        <taxon>Aquiflexum</taxon>
    </lineage>
</organism>
<feature type="transmembrane region" description="Helical" evidence="13">
    <location>
        <begin position="153"/>
        <end position="171"/>
    </location>
</feature>
<evidence type="ECO:0000256" key="1">
    <source>
        <dbReference type="ARBA" id="ARBA00004162"/>
    </source>
</evidence>
<dbReference type="GO" id="GO:0005886">
    <property type="term" value="C:plasma membrane"/>
    <property type="evidence" value="ECO:0007669"/>
    <property type="project" value="UniProtKB-SubCell"/>
</dbReference>
<comment type="subcellular location">
    <subcellularLocation>
        <location evidence="1">Cell membrane</location>
        <topology evidence="1">Single-pass membrane protein</topology>
    </subcellularLocation>
</comment>
<accession>A0A1W2H9G0</accession>
<dbReference type="Pfam" id="PF18927">
    <property type="entry name" value="CrtO"/>
    <property type="match status" value="1"/>
</dbReference>
<dbReference type="GO" id="GO:0016746">
    <property type="term" value="F:acyltransferase activity"/>
    <property type="evidence" value="ECO:0007669"/>
    <property type="project" value="UniProtKB-KW"/>
</dbReference>
<evidence type="ECO:0000256" key="11">
    <source>
        <dbReference type="ARBA" id="ARBA00023667"/>
    </source>
</evidence>
<sequence>MLKKILFPIIAIFLAYRSYELLKTLWFAEPSELILPIRILIAFLLNLFITGIFAFPGFAYKTNRILGENYYRIKDPDLISRLSKLLKVEYFKKFLLLVFWGKKENRQKFFDGTKLGLDNFDYQTRQSEFGHLAALIVIQIVVFFMLFKGHYAIAFFTTLLNFISNFYPVLLQRTHRIQISRIRNILNRKPNP</sequence>
<keyword evidence="5" id="KW-0732">Signal</keyword>
<evidence type="ECO:0000256" key="6">
    <source>
        <dbReference type="ARBA" id="ARBA00022989"/>
    </source>
</evidence>
<comment type="function">
    <text evidence="12">Catalyzes the acylation of glycosyl-4,4'-diaponeurosporenoate, i.e. the esterification of glucose at the C6'' position with the carboxyl group of the C(15) fatty acid 12-methyltetradecanoic acid, to yield staphyloxanthin. This is the last step in the biosynthesis of this orange pigment, present in most staphylococci strains.</text>
</comment>
<evidence type="ECO:0000313" key="14">
    <source>
        <dbReference type="EMBL" id="SMD45509.1"/>
    </source>
</evidence>
<keyword evidence="7 13" id="KW-0472">Membrane</keyword>
<keyword evidence="8" id="KW-0012">Acyltransferase</keyword>
<reference evidence="15" key="1">
    <citation type="submission" date="2017-04" db="EMBL/GenBank/DDBJ databases">
        <authorList>
            <person name="Varghese N."/>
            <person name="Submissions S."/>
        </authorList>
    </citation>
    <scope>NUCLEOTIDE SEQUENCE [LARGE SCALE GENOMIC DNA]</scope>
    <source>
        <strain evidence="15">DSM 16537</strain>
    </source>
</reference>
<dbReference type="UniPathway" id="UPA00029">
    <property type="reaction ID" value="UER00560"/>
</dbReference>
<keyword evidence="15" id="KW-1185">Reference proteome</keyword>
<keyword evidence="4 13" id="KW-0812">Transmembrane</keyword>
<dbReference type="Proteomes" id="UP000192333">
    <property type="component" value="Chromosome I"/>
</dbReference>
<name>A0A1W2H9G0_9BACT</name>
<protein>
    <recommendedName>
        <fullName evidence="11">Glycosyl-4,4'-diaponeurosporenoate acyltransferase</fullName>
    </recommendedName>
</protein>
<dbReference type="InterPro" id="IPR044021">
    <property type="entry name" value="CrtO"/>
</dbReference>
<evidence type="ECO:0000256" key="9">
    <source>
        <dbReference type="ARBA" id="ARBA00023588"/>
    </source>
</evidence>
<evidence type="ECO:0000256" key="10">
    <source>
        <dbReference type="ARBA" id="ARBA00023603"/>
    </source>
</evidence>
<comment type="pathway">
    <text evidence="9">Carotenoid biosynthesis; staphyloxanthin biosynthesis; staphyloxanthin from farnesyl diphosphate: step 5/5.</text>
</comment>